<comment type="caution">
    <text evidence="2">The sequence shown here is derived from an EMBL/GenBank/DDBJ whole genome shotgun (WGS) entry which is preliminary data.</text>
</comment>
<evidence type="ECO:0000313" key="3">
    <source>
        <dbReference type="Proteomes" id="UP000316626"/>
    </source>
</evidence>
<dbReference type="OrthoDB" id="2440228at2"/>
<proteinExistence type="predicted"/>
<reference evidence="2 3" key="1">
    <citation type="submission" date="2019-06" db="EMBL/GenBank/DDBJ databases">
        <title>Psychrobacillus vulpis sp. nov., a new species isolated from feces of a red fox that inhabits in The Tablas de Daimiel Natural Park, Albacete, Spain.</title>
        <authorList>
            <person name="Rodriguez M."/>
            <person name="Reina J.C."/>
            <person name="Bejar V."/>
            <person name="Llamas I."/>
        </authorList>
    </citation>
    <scope>NUCLEOTIDE SEQUENCE [LARGE SCALE GENOMIC DNA]</scope>
    <source>
        <strain evidence="2 3">Z8</strain>
    </source>
</reference>
<keyword evidence="3" id="KW-1185">Reference proteome</keyword>
<accession>A0A544TQB2</accession>
<protein>
    <submittedName>
        <fullName evidence="2">PadR family transcriptional regulator</fullName>
    </submittedName>
</protein>
<dbReference type="RefSeq" id="WP_142642814.1">
    <property type="nucleotide sequence ID" value="NZ_VDGI01000012.1"/>
</dbReference>
<evidence type="ECO:0000259" key="1">
    <source>
        <dbReference type="Pfam" id="PF03551"/>
    </source>
</evidence>
<dbReference type="Pfam" id="PF03551">
    <property type="entry name" value="PadR"/>
    <property type="match status" value="1"/>
</dbReference>
<dbReference type="Proteomes" id="UP000316626">
    <property type="component" value="Unassembled WGS sequence"/>
</dbReference>
<dbReference type="InterPro" id="IPR005149">
    <property type="entry name" value="Tscrpt_reg_PadR_N"/>
</dbReference>
<dbReference type="Gene3D" id="1.10.10.10">
    <property type="entry name" value="Winged helix-like DNA-binding domain superfamily/Winged helix DNA-binding domain"/>
    <property type="match status" value="1"/>
</dbReference>
<dbReference type="InterPro" id="IPR036388">
    <property type="entry name" value="WH-like_DNA-bd_sf"/>
</dbReference>
<sequence>MENRLIDLKKSMDKTAFSKLKFTEQHRNAIQEKMKYEEKEDAIFLAVMQLLVQEKTGYELVKFLRGRGIDKFEGNEGILYTFLHSLERDGYLNSSWSEANIKHYRLNNKGRNLLRKSEKKPITKQFAFKVLVER</sequence>
<organism evidence="2 3">
    <name type="scientific">Psychrobacillus vulpis</name>
    <dbReference type="NCBI Taxonomy" id="2325572"/>
    <lineage>
        <taxon>Bacteria</taxon>
        <taxon>Bacillati</taxon>
        <taxon>Bacillota</taxon>
        <taxon>Bacilli</taxon>
        <taxon>Bacillales</taxon>
        <taxon>Bacillaceae</taxon>
        <taxon>Psychrobacillus</taxon>
    </lineage>
</organism>
<feature type="domain" description="Transcription regulator PadR N-terminal" evidence="1">
    <location>
        <begin position="49"/>
        <end position="115"/>
    </location>
</feature>
<dbReference type="NCBIfam" id="NF006931">
    <property type="entry name" value="PRK09416.1"/>
    <property type="match status" value="1"/>
</dbReference>
<dbReference type="AlphaFoldDB" id="A0A544TQB2"/>
<evidence type="ECO:0000313" key="2">
    <source>
        <dbReference type="EMBL" id="TQR19619.1"/>
    </source>
</evidence>
<dbReference type="SUPFAM" id="SSF46785">
    <property type="entry name" value="Winged helix' DNA-binding domain"/>
    <property type="match status" value="1"/>
</dbReference>
<dbReference type="InterPro" id="IPR036390">
    <property type="entry name" value="WH_DNA-bd_sf"/>
</dbReference>
<gene>
    <name evidence="2" type="ORF">FG384_11870</name>
</gene>
<dbReference type="EMBL" id="VDGI01000012">
    <property type="protein sequence ID" value="TQR19619.1"/>
    <property type="molecule type" value="Genomic_DNA"/>
</dbReference>
<name>A0A544TQB2_9BACI</name>